<feature type="compositionally biased region" description="Basic and acidic residues" evidence="1">
    <location>
        <begin position="266"/>
        <end position="280"/>
    </location>
</feature>
<reference evidence="3 5" key="1">
    <citation type="journal article" date="2009" name="PLoS Biol.">
        <title>Lineage-specific biology revealed by a finished genome assembly of the mouse.</title>
        <authorList>
            <consortium name="Mouse Genome Sequencing Consortium"/>
            <person name="Church D.M."/>
            <person name="Goodstadt L."/>
            <person name="Hillier L.W."/>
            <person name="Zody M.C."/>
            <person name="Goldstein S."/>
            <person name="She X."/>
            <person name="Bult C.J."/>
            <person name="Agarwala R."/>
            <person name="Cherry J.L."/>
            <person name="DiCuccio M."/>
            <person name="Hlavina W."/>
            <person name="Kapustin Y."/>
            <person name="Meric P."/>
            <person name="Maglott D."/>
            <person name="Birtle Z."/>
            <person name="Marques A.C."/>
            <person name="Graves T."/>
            <person name="Zhou S."/>
            <person name="Teague B."/>
            <person name="Potamousis K."/>
            <person name="Churas C."/>
            <person name="Place M."/>
            <person name="Herschleb J."/>
            <person name="Runnheim R."/>
            <person name="Forrest D."/>
            <person name="Amos-Landgraf J."/>
            <person name="Schwartz D.C."/>
            <person name="Cheng Z."/>
            <person name="Lindblad-Toh K."/>
            <person name="Eichler E.E."/>
            <person name="Ponting C.P."/>
        </authorList>
    </citation>
    <scope>NUCLEOTIDE SEQUENCE [LARGE SCALE GENOMIC DNA]</scope>
    <source>
        <strain evidence="3 5">C57BL/6J</strain>
    </source>
</reference>
<evidence type="ECO:0000313" key="4">
    <source>
        <dbReference type="MGI" id="MGI:3781180"/>
    </source>
</evidence>
<dbReference type="PANTHER" id="PTHR21558:SF12">
    <property type="entry name" value="2610042L04RIK PROTEIN-RELATED"/>
    <property type="match status" value="1"/>
</dbReference>
<dbReference type="Ensembl" id="ENSMUST00000249379.1">
    <property type="protein sequence ID" value="ENSMUSP00000159737.1"/>
    <property type="gene ID" value="ENSMUSG00000096793.9"/>
</dbReference>
<evidence type="ECO:0000313" key="5">
    <source>
        <dbReference type="Proteomes" id="UP000000589"/>
    </source>
</evidence>
<sequence length="280" mass="32891">MLNSSKLGVWAAGVPPSSPTLLFRRWVMKVESLISQPMTSGKNELQDHLIFISEKALHKRLFQKENGDEGVTRPTEKEEGILSHEKGRRKWLWRRHRSARNTSTQNSKMTKKRSKINELEELKLDMRKISNDMEEMCGILNLYMYEDLNYRMNTEFNIIKSQHEKTMLDMNKMIQSIIGSMQYSKELIEDNYSYSIKEDHLLRECTQLHENVRILLNENRRLLVEQAGHKCPVGKKRGSLRRPARTSVSQVPRNTSPAESRTWHRPGHDLPQREVLEEEH</sequence>
<keyword evidence="5" id="KW-1185">Reference proteome</keyword>
<gene>
    <name evidence="3 4" type="primary">Gm3002</name>
</gene>
<dbReference type="jPOST" id="A0AA74KSW7"/>
<reference evidence="3" key="4">
    <citation type="submission" date="2025-09" db="UniProtKB">
        <authorList>
            <consortium name="Ensembl"/>
        </authorList>
    </citation>
    <scope>IDENTIFICATION</scope>
    <source>
        <strain evidence="3">C57BL/6J</strain>
    </source>
</reference>
<name>A0AA74KSW7_MOUSE</name>
<dbReference type="Proteomes" id="UP000000589">
    <property type="component" value="Chromosome 14"/>
</dbReference>
<evidence type="ECO:0000256" key="1">
    <source>
        <dbReference type="SAM" id="MobiDB-lite"/>
    </source>
</evidence>
<organism evidence="3 5">
    <name type="scientific">Mus musculus</name>
    <name type="common">Mouse</name>
    <dbReference type="NCBI Taxonomy" id="10090"/>
    <lineage>
        <taxon>Eukaryota</taxon>
        <taxon>Metazoa</taxon>
        <taxon>Chordata</taxon>
        <taxon>Craniata</taxon>
        <taxon>Vertebrata</taxon>
        <taxon>Euteleostomi</taxon>
        <taxon>Mammalia</taxon>
        <taxon>Eutheria</taxon>
        <taxon>Euarchontoglires</taxon>
        <taxon>Glires</taxon>
        <taxon>Rodentia</taxon>
        <taxon>Myomorpha</taxon>
        <taxon>Muroidea</taxon>
        <taxon>Muridae</taxon>
        <taxon>Murinae</taxon>
        <taxon>Mus</taxon>
        <taxon>Mus</taxon>
    </lineage>
</organism>
<dbReference type="AGR" id="MGI:3781180"/>
<feature type="compositionally biased region" description="Basic residues" evidence="1">
    <location>
        <begin position="233"/>
        <end position="244"/>
    </location>
</feature>
<reference evidence="3" key="3">
    <citation type="submission" date="2025-08" db="UniProtKB">
        <authorList>
            <consortium name="Ensembl"/>
        </authorList>
    </citation>
    <scope>IDENTIFICATION</scope>
    <source>
        <strain evidence="3">C57BL/6J</strain>
    </source>
</reference>
<feature type="compositionally biased region" description="Polar residues" evidence="1">
    <location>
        <begin position="246"/>
        <end position="259"/>
    </location>
</feature>
<dbReference type="InterPro" id="IPR006907">
    <property type="entry name" value="DLG5_N"/>
</dbReference>
<feature type="region of interest" description="Disordered" evidence="1">
    <location>
        <begin position="233"/>
        <end position="280"/>
    </location>
</feature>
<dbReference type="AlphaFoldDB" id="A0AA74KSW7"/>
<proteinExistence type="predicted"/>
<dbReference type="SMR" id="A0AA74KSW7"/>
<dbReference type="MGI" id="MGI:3781180">
    <property type="gene designation" value="Gm3002"/>
</dbReference>
<feature type="domain" description="Disks large homolog 5 N-terminal" evidence="2">
    <location>
        <begin position="102"/>
        <end position="178"/>
    </location>
</feature>
<dbReference type="PANTHER" id="PTHR21558">
    <property type="entry name" value="SPEER/SPETEX"/>
    <property type="match status" value="1"/>
</dbReference>
<dbReference type="Pfam" id="PF04822">
    <property type="entry name" value="Takusan"/>
    <property type="match status" value="1"/>
</dbReference>
<accession>A0AA74KSW7</accession>
<protein>
    <submittedName>
        <fullName evidence="3">Predicted gene 3002</fullName>
    </submittedName>
</protein>
<evidence type="ECO:0000313" key="3">
    <source>
        <dbReference type="Ensembl" id="ENSMUSP00000159737.1"/>
    </source>
</evidence>
<dbReference type="GeneTree" id="ENSGT00940000153178"/>
<reference evidence="3 5" key="2">
    <citation type="journal article" date="2011" name="PLoS Biol.">
        <title>Modernizing reference genome assemblies.</title>
        <authorList>
            <person name="Church D.M."/>
            <person name="Schneider V.A."/>
            <person name="Graves T."/>
            <person name="Auger K."/>
            <person name="Cunningham F."/>
            <person name="Bouk N."/>
            <person name="Chen H.C."/>
            <person name="Agarwala R."/>
            <person name="McLaren W.M."/>
            <person name="Ritchie G.R."/>
            <person name="Albracht D."/>
            <person name="Kremitzki M."/>
            <person name="Rock S."/>
            <person name="Kotkiewicz H."/>
            <person name="Kremitzki C."/>
            <person name="Wollam A."/>
            <person name="Trani L."/>
            <person name="Fulton L."/>
            <person name="Fulton R."/>
            <person name="Matthews L."/>
            <person name="Whitehead S."/>
            <person name="Chow W."/>
            <person name="Torrance J."/>
            <person name="Dunn M."/>
            <person name="Harden G."/>
            <person name="Threadgold G."/>
            <person name="Wood J."/>
            <person name="Collins J."/>
            <person name="Heath P."/>
            <person name="Griffiths G."/>
            <person name="Pelan S."/>
            <person name="Grafham D."/>
            <person name="Eichler E.E."/>
            <person name="Weinstock G."/>
            <person name="Mardis E.R."/>
            <person name="Wilson R.K."/>
            <person name="Howe K."/>
            <person name="Flicek P."/>
            <person name="Hubbard T."/>
        </authorList>
    </citation>
    <scope>NUCLEOTIDE SEQUENCE [LARGE SCALE GENOMIC DNA]</scope>
    <source>
        <strain evidence="3 5">C57BL/6J</strain>
    </source>
</reference>
<evidence type="ECO:0000259" key="2">
    <source>
        <dbReference type="Pfam" id="PF04822"/>
    </source>
</evidence>